<proteinExistence type="predicted"/>
<sequence length="59" mass="6235">MPTAQSHRSLSYAGLGVLFGRSAVPGSERSVGKRVRILPLMAVVAVPLFPVSQSEDLQA</sequence>
<keyword evidence="1" id="KW-0675">Receptor</keyword>
<accession>A0A169QBF5</accession>
<evidence type="ECO:0000313" key="1">
    <source>
        <dbReference type="EMBL" id="BAU88649.1"/>
    </source>
</evidence>
<name>A0A169QBF5_9HYPH</name>
<evidence type="ECO:0000313" key="2">
    <source>
        <dbReference type="Proteomes" id="UP000218288"/>
    </source>
</evidence>
<gene>
    <name evidence="1" type="ORF">MPPM_0044</name>
</gene>
<dbReference type="AlphaFoldDB" id="A0A169QBF5"/>
<reference evidence="1 2" key="1">
    <citation type="journal article" date="2016" name="Genome Announc.">
        <title>Complete Genome Sequence of Methylobacterium populi P-1M, Isolated from Pink-Pigmented Household Biofilm.</title>
        <authorList>
            <person name="Morohoshi T."/>
            <person name="Ikeda T."/>
        </authorList>
    </citation>
    <scope>NUCLEOTIDE SEQUENCE [LARGE SCALE GENOMIC DNA]</scope>
    <source>
        <strain evidence="1 2">P-1M</strain>
    </source>
</reference>
<protein>
    <submittedName>
        <fullName evidence="1">Olfactory receptor</fullName>
    </submittedName>
</protein>
<dbReference type="Proteomes" id="UP000218288">
    <property type="component" value="Chromosome"/>
</dbReference>
<organism evidence="1 2">
    <name type="scientific">Methylorubrum populi</name>
    <dbReference type="NCBI Taxonomy" id="223967"/>
    <lineage>
        <taxon>Bacteria</taxon>
        <taxon>Pseudomonadati</taxon>
        <taxon>Pseudomonadota</taxon>
        <taxon>Alphaproteobacteria</taxon>
        <taxon>Hyphomicrobiales</taxon>
        <taxon>Methylobacteriaceae</taxon>
        <taxon>Methylorubrum</taxon>
    </lineage>
</organism>
<dbReference type="EMBL" id="AP014809">
    <property type="protein sequence ID" value="BAU88649.1"/>
    <property type="molecule type" value="Genomic_DNA"/>
</dbReference>